<feature type="region of interest" description="Disordered" evidence="2">
    <location>
        <begin position="344"/>
        <end position="376"/>
    </location>
</feature>
<feature type="region of interest" description="Disordered" evidence="2">
    <location>
        <begin position="569"/>
        <end position="635"/>
    </location>
</feature>
<dbReference type="PANTHER" id="PTHR47820">
    <property type="entry name" value="BNAC05G24000D PROTEIN"/>
    <property type="match status" value="1"/>
</dbReference>
<feature type="region of interest" description="Disordered" evidence="2">
    <location>
        <begin position="118"/>
        <end position="163"/>
    </location>
</feature>
<name>A0AAU9R6H7_THLAR</name>
<organism evidence="4 5">
    <name type="scientific">Thlaspi arvense</name>
    <name type="common">Field penny-cress</name>
    <dbReference type="NCBI Taxonomy" id="13288"/>
    <lineage>
        <taxon>Eukaryota</taxon>
        <taxon>Viridiplantae</taxon>
        <taxon>Streptophyta</taxon>
        <taxon>Embryophyta</taxon>
        <taxon>Tracheophyta</taxon>
        <taxon>Spermatophyta</taxon>
        <taxon>Magnoliopsida</taxon>
        <taxon>eudicotyledons</taxon>
        <taxon>Gunneridae</taxon>
        <taxon>Pentapetalae</taxon>
        <taxon>rosids</taxon>
        <taxon>malvids</taxon>
        <taxon>Brassicales</taxon>
        <taxon>Brassicaceae</taxon>
        <taxon>Thlaspideae</taxon>
        <taxon>Thlaspi</taxon>
    </lineage>
</organism>
<evidence type="ECO:0000259" key="3">
    <source>
        <dbReference type="PROSITE" id="PS50089"/>
    </source>
</evidence>
<feature type="region of interest" description="Disordered" evidence="2">
    <location>
        <begin position="86"/>
        <end position="105"/>
    </location>
</feature>
<dbReference type="Gene3D" id="3.30.40.10">
    <property type="entry name" value="Zinc/RING finger domain, C3HC4 (zinc finger)"/>
    <property type="match status" value="1"/>
</dbReference>
<keyword evidence="1" id="KW-0863">Zinc-finger</keyword>
<feature type="compositionally biased region" description="Basic and acidic residues" evidence="2">
    <location>
        <begin position="428"/>
        <end position="443"/>
    </location>
</feature>
<feature type="compositionally biased region" description="Polar residues" evidence="2">
    <location>
        <begin position="603"/>
        <end position="624"/>
    </location>
</feature>
<dbReference type="Proteomes" id="UP000836841">
    <property type="component" value="Chromosome 1"/>
</dbReference>
<dbReference type="AlphaFoldDB" id="A0AAU9R6H7"/>
<feature type="compositionally biased region" description="Acidic residues" evidence="2">
    <location>
        <begin position="578"/>
        <end position="593"/>
    </location>
</feature>
<protein>
    <recommendedName>
        <fullName evidence="3">RING-type domain-containing protein</fullName>
    </recommendedName>
</protein>
<dbReference type="Pfam" id="PF13920">
    <property type="entry name" value="zf-C3HC4_3"/>
    <property type="match status" value="1"/>
</dbReference>
<evidence type="ECO:0000256" key="2">
    <source>
        <dbReference type="SAM" id="MobiDB-lite"/>
    </source>
</evidence>
<dbReference type="PROSITE" id="PS50089">
    <property type="entry name" value="ZF_RING_2"/>
    <property type="match status" value="1"/>
</dbReference>
<proteinExistence type="predicted"/>
<dbReference type="SUPFAM" id="SSF57850">
    <property type="entry name" value="RING/U-box"/>
    <property type="match status" value="1"/>
</dbReference>
<dbReference type="PANTHER" id="PTHR47820:SF3">
    <property type="entry name" value="OS07G0499800 PROTEIN"/>
    <property type="match status" value="1"/>
</dbReference>
<evidence type="ECO:0000313" key="4">
    <source>
        <dbReference type="EMBL" id="CAH2034628.1"/>
    </source>
</evidence>
<gene>
    <name evidence="4" type="ORF">TAV2_LOCUS713</name>
</gene>
<dbReference type="InterPro" id="IPR001841">
    <property type="entry name" value="Znf_RING"/>
</dbReference>
<dbReference type="InterPro" id="IPR013083">
    <property type="entry name" value="Znf_RING/FYVE/PHD"/>
</dbReference>
<evidence type="ECO:0000256" key="1">
    <source>
        <dbReference type="PROSITE-ProRule" id="PRU00175"/>
    </source>
</evidence>
<feature type="domain" description="RING-type" evidence="3">
    <location>
        <begin position="684"/>
        <end position="723"/>
    </location>
</feature>
<feature type="compositionally biased region" description="Low complexity" evidence="2">
    <location>
        <begin position="118"/>
        <end position="148"/>
    </location>
</feature>
<dbReference type="CDD" id="cd16647">
    <property type="entry name" value="mRING-HC-C3HC5_NEU1"/>
    <property type="match status" value="1"/>
</dbReference>
<keyword evidence="1" id="KW-0479">Metal-binding</keyword>
<keyword evidence="5" id="KW-1185">Reference proteome</keyword>
<accession>A0AAU9R6H7</accession>
<sequence length="738" mass="84039">MASSQLEIPSSSQRFGFILRDRNQNDVVYKKNLKRPAKEDHHHQQLFKSPLSDENIENLVDSWIQTQSKGNNRIEKPIVRKSRVLSPPLESVSRKEKSEESKINGASSLVQIWEARLNRSNGGNSPSRNNQSTASSSRSDSGDSVQDSHFSESPSIAELVDEPGIVEAKNHDRTVEVESDSHGSVSDSGESKWGRVADLIRRLSNEEKLTAGDNGGGCGGLAIRTPKPRVSSCSSSVSEKSNFPVVKFSPRIRGRQAFTDLLIQIERDRHRELDSLLERNAVSRFTQRGRLQSMLRLRNLKRCLMIQDQNRSNAKATGLNRIETGSTVLHLREKFRANAVNAASAADQRKDHHHRSAEMNNRAVEETKVTTESSKNGSIALESSFAERLSHRNRKRVEEATLCKEVETVNGTVESKMNCLQLQETNESETRNDGDSEKKEETKTSSSTCETQEAPETQGVLHESNEMDQYLEKQETSYLNGWEEQEEYEDEQSYYGEPNNDWLTEISRPRSYWEELRKSRYLEVMNTRSEKEDIRRLLERRTVTDFLESGLREQIEKLMMSRVQTHLNKHSEKWGLQQEEEPVTEEEEQDDRDDSSRSSSSRMFASSPTGSWSSQDTEVTSSPVLSVHSPHDSPEMELISDMRSQIQQLQQEMSLLRDSVKTCLDANASLQQSVHRENPMKRRCCVCDETQVEAVLYKCGHMCTCLKCANELHWSGGRCPICRAQVMDVVRVFFDTRN</sequence>
<dbReference type="EMBL" id="OU466857">
    <property type="protein sequence ID" value="CAH2034628.1"/>
    <property type="molecule type" value="Genomic_DNA"/>
</dbReference>
<keyword evidence="1" id="KW-0862">Zinc</keyword>
<evidence type="ECO:0000313" key="5">
    <source>
        <dbReference type="Proteomes" id="UP000836841"/>
    </source>
</evidence>
<feature type="compositionally biased region" description="Basic and acidic residues" evidence="2">
    <location>
        <begin position="92"/>
        <end position="102"/>
    </location>
</feature>
<dbReference type="GO" id="GO:0008270">
    <property type="term" value="F:zinc ion binding"/>
    <property type="evidence" value="ECO:0007669"/>
    <property type="project" value="UniProtKB-KW"/>
</dbReference>
<feature type="region of interest" description="Disordered" evidence="2">
    <location>
        <begin position="417"/>
        <end position="465"/>
    </location>
</feature>
<reference evidence="4 5" key="1">
    <citation type="submission" date="2022-03" db="EMBL/GenBank/DDBJ databases">
        <authorList>
            <person name="Nunn A."/>
            <person name="Chopra R."/>
            <person name="Nunn A."/>
            <person name="Contreras Garrido A."/>
        </authorList>
    </citation>
    <scope>NUCLEOTIDE SEQUENCE [LARGE SCALE GENOMIC DNA]</scope>
</reference>